<accession>A0AAP0AYF9</accession>
<evidence type="ECO:0000256" key="5">
    <source>
        <dbReference type="RuleBase" id="RU004336"/>
    </source>
</evidence>
<comment type="similarity">
    <text evidence="1 4">Belongs to the glycosyl hydrolase 17 family.</text>
</comment>
<dbReference type="SUPFAM" id="SSF51445">
    <property type="entry name" value="(Trans)glycosidases"/>
    <property type="match status" value="1"/>
</dbReference>
<dbReference type="InterPro" id="IPR044965">
    <property type="entry name" value="Glyco_hydro_17_plant"/>
</dbReference>
<dbReference type="InterPro" id="IPR017853">
    <property type="entry name" value="GH"/>
</dbReference>
<gene>
    <name evidence="6" type="ORF">KSP39_PZI021990</name>
</gene>
<proteinExistence type="inferred from homology"/>
<reference evidence="6 7" key="1">
    <citation type="journal article" date="2022" name="Nat. Plants">
        <title>Genomes of leafy and leafless Platanthera orchids illuminate the evolution of mycoheterotrophy.</title>
        <authorList>
            <person name="Li M.H."/>
            <person name="Liu K.W."/>
            <person name="Li Z."/>
            <person name="Lu H.C."/>
            <person name="Ye Q.L."/>
            <person name="Zhang D."/>
            <person name="Wang J.Y."/>
            <person name="Li Y.F."/>
            <person name="Zhong Z.M."/>
            <person name="Liu X."/>
            <person name="Yu X."/>
            <person name="Liu D.K."/>
            <person name="Tu X.D."/>
            <person name="Liu B."/>
            <person name="Hao Y."/>
            <person name="Liao X.Y."/>
            <person name="Jiang Y.T."/>
            <person name="Sun W.H."/>
            <person name="Chen J."/>
            <person name="Chen Y.Q."/>
            <person name="Ai Y."/>
            <person name="Zhai J.W."/>
            <person name="Wu S.S."/>
            <person name="Zhou Z."/>
            <person name="Hsiao Y.Y."/>
            <person name="Wu W.L."/>
            <person name="Chen Y.Y."/>
            <person name="Lin Y.F."/>
            <person name="Hsu J.L."/>
            <person name="Li C.Y."/>
            <person name="Wang Z.W."/>
            <person name="Zhao X."/>
            <person name="Zhong W.Y."/>
            <person name="Ma X.K."/>
            <person name="Ma L."/>
            <person name="Huang J."/>
            <person name="Chen G.Z."/>
            <person name="Huang M.Z."/>
            <person name="Huang L."/>
            <person name="Peng D.H."/>
            <person name="Luo Y.B."/>
            <person name="Zou S.Q."/>
            <person name="Chen S.P."/>
            <person name="Lan S."/>
            <person name="Tsai W.C."/>
            <person name="Van de Peer Y."/>
            <person name="Liu Z.J."/>
        </authorList>
    </citation>
    <scope>NUCLEOTIDE SEQUENCE [LARGE SCALE GENOMIC DNA]</scope>
    <source>
        <strain evidence="6">Lor287</strain>
    </source>
</reference>
<evidence type="ECO:0008006" key="8">
    <source>
        <dbReference type="Google" id="ProtNLM"/>
    </source>
</evidence>
<dbReference type="GO" id="GO:0004553">
    <property type="term" value="F:hydrolase activity, hydrolyzing O-glycosyl compounds"/>
    <property type="evidence" value="ECO:0007669"/>
    <property type="project" value="InterPro"/>
</dbReference>
<protein>
    <recommendedName>
        <fullName evidence="8">Glucan endo-1,3-beta-D-glucosidase</fullName>
    </recommendedName>
</protein>
<evidence type="ECO:0000313" key="6">
    <source>
        <dbReference type="EMBL" id="KAK8919123.1"/>
    </source>
</evidence>
<dbReference type="PROSITE" id="PS00587">
    <property type="entry name" value="GLYCOSYL_HYDROL_F17"/>
    <property type="match status" value="1"/>
</dbReference>
<dbReference type="Gene3D" id="3.20.20.80">
    <property type="entry name" value="Glycosidases"/>
    <property type="match status" value="1"/>
</dbReference>
<keyword evidence="7" id="KW-1185">Reference proteome</keyword>
<keyword evidence="2 5" id="KW-0378">Hydrolase</keyword>
<dbReference type="PANTHER" id="PTHR32227">
    <property type="entry name" value="GLUCAN ENDO-1,3-BETA-GLUCOSIDASE BG1-RELATED-RELATED"/>
    <property type="match status" value="1"/>
</dbReference>
<evidence type="ECO:0000256" key="3">
    <source>
        <dbReference type="ARBA" id="ARBA00023295"/>
    </source>
</evidence>
<evidence type="ECO:0000313" key="7">
    <source>
        <dbReference type="Proteomes" id="UP001418222"/>
    </source>
</evidence>
<dbReference type="Proteomes" id="UP001418222">
    <property type="component" value="Unassembled WGS sequence"/>
</dbReference>
<dbReference type="InterPro" id="IPR000490">
    <property type="entry name" value="Glyco_hydro_17"/>
</dbReference>
<keyword evidence="3 5" id="KW-0326">Glycosidase</keyword>
<dbReference type="EMBL" id="JBBWWQ010000019">
    <property type="protein sequence ID" value="KAK8919123.1"/>
    <property type="molecule type" value="Genomic_DNA"/>
</dbReference>
<dbReference type="GO" id="GO:0005975">
    <property type="term" value="P:carbohydrate metabolic process"/>
    <property type="evidence" value="ECO:0007669"/>
    <property type="project" value="InterPro"/>
</dbReference>
<dbReference type="Pfam" id="PF00332">
    <property type="entry name" value="Glyco_hydro_17"/>
    <property type="match status" value="1"/>
</dbReference>
<dbReference type="AlphaFoldDB" id="A0AAP0AYF9"/>
<name>A0AAP0AYF9_9ASPA</name>
<evidence type="ECO:0000256" key="2">
    <source>
        <dbReference type="ARBA" id="ARBA00022801"/>
    </source>
</evidence>
<comment type="caution">
    <text evidence="6">The sequence shown here is derived from an EMBL/GenBank/DDBJ whole genome shotgun (WGS) entry which is preliminary data.</text>
</comment>
<evidence type="ECO:0000256" key="4">
    <source>
        <dbReference type="RuleBase" id="RU004335"/>
    </source>
</evidence>
<evidence type="ECO:0000256" key="1">
    <source>
        <dbReference type="ARBA" id="ARBA00008773"/>
    </source>
</evidence>
<organism evidence="6 7">
    <name type="scientific">Platanthera zijinensis</name>
    <dbReference type="NCBI Taxonomy" id="2320716"/>
    <lineage>
        <taxon>Eukaryota</taxon>
        <taxon>Viridiplantae</taxon>
        <taxon>Streptophyta</taxon>
        <taxon>Embryophyta</taxon>
        <taxon>Tracheophyta</taxon>
        <taxon>Spermatophyta</taxon>
        <taxon>Magnoliopsida</taxon>
        <taxon>Liliopsida</taxon>
        <taxon>Asparagales</taxon>
        <taxon>Orchidaceae</taxon>
        <taxon>Orchidoideae</taxon>
        <taxon>Orchideae</taxon>
        <taxon>Orchidinae</taxon>
        <taxon>Platanthera</taxon>
    </lineage>
</organism>
<sequence length="161" mass="17738">MGPIVSFLAATNVSLLANVYPYFAYAGNPEEIRLDYALFTTSDVVVQDGSLGYSNLFDAMVDLVNSAIEKLGGVGVWVVVSETGWPSAGGENAATIDNARAYNNNLIRHVNEKNNGTPKCPENKWEVYTFALFNENLKPEGTEQNFGMFYPDTTEVYNVEF</sequence>